<feature type="non-terminal residue" evidence="8">
    <location>
        <position position="260"/>
    </location>
</feature>
<feature type="transmembrane region" description="Helical" evidence="6">
    <location>
        <begin position="9"/>
        <end position="32"/>
    </location>
</feature>
<dbReference type="EMBL" id="FOMQ01000036">
    <property type="protein sequence ID" value="SFE33582.1"/>
    <property type="molecule type" value="Genomic_DNA"/>
</dbReference>
<gene>
    <name evidence="8" type="ORF">SAMN04489710_1361</name>
</gene>
<protein>
    <submittedName>
        <fullName evidence="8">Cache domain-containing protein</fullName>
    </submittedName>
</protein>
<organism evidence="8 9">
    <name type="scientific">Paracidovorax konjaci</name>
    <dbReference type="NCBI Taxonomy" id="32040"/>
    <lineage>
        <taxon>Bacteria</taxon>
        <taxon>Pseudomonadati</taxon>
        <taxon>Pseudomonadota</taxon>
        <taxon>Betaproteobacteria</taxon>
        <taxon>Burkholderiales</taxon>
        <taxon>Comamonadaceae</taxon>
        <taxon>Paracidovorax</taxon>
    </lineage>
</organism>
<keyword evidence="5 6" id="KW-0472">Membrane</keyword>
<comment type="subcellular location">
    <subcellularLocation>
        <location evidence="1">Cell membrane</location>
        <topology evidence="1">Multi-pass membrane protein</topology>
    </subcellularLocation>
</comment>
<keyword evidence="9" id="KW-1185">Reference proteome</keyword>
<evidence type="ECO:0000256" key="3">
    <source>
        <dbReference type="ARBA" id="ARBA00022692"/>
    </source>
</evidence>
<dbReference type="RefSeq" id="WP_175526115.1">
    <property type="nucleotide sequence ID" value="NZ_FOMQ01000036.1"/>
</dbReference>
<dbReference type="Proteomes" id="UP000199517">
    <property type="component" value="Unassembled WGS sequence"/>
</dbReference>
<feature type="domain" description="Cache" evidence="7">
    <location>
        <begin position="40"/>
        <end position="255"/>
    </location>
</feature>
<evidence type="ECO:0000313" key="8">
    <source>
        <dbReference type="EMBL" id="SFE33582.1"/>
    </source>
</evidence>
<sequence length="260" mass="27873">MFQSLRARLIGICIAITTVALVVLAFSTFYVVRNNTLAGIDSRLEQRTRLHADEITEWVKEKQRITGSLKIGAAQADPMPFLEATKQAGALDDAYLVHTDKRHAFLHPVPDGYDGTSRGWYKLAMQANGPVVTPAYIGASSGKLLITFAEPWGPTGQRAGVVATDMLLESVGRMVTAIRPTAQSFAVLVDEQGRLLAQADPKLALKPVSDLAAGIDAPLLQRLAANGGRADVPVQGADQMLYAAKVEGTPWTLAIAIDRA</sequence>
<evidence type="ECO:0000256" key="2">
    <source>
        <dbReference type="ARBA" id="ARBA00022475"/>
    </source>
</evidence>
<keyword evidence="3 6" id="KW-0812">Transmembrane</keyword>
<dbReference type="Pfam" id="PF02743">
    <property type="entry name" value="dCache_1"/>
    <property type="match status" value="1"/>
</dbReference>
<dbReference type="InterPro" id="IPR029151">
    <property type="entry name" value="Sensor-like_sf"/>
</dbReference>
<evidence type="ECO:0000313" key="9">
    <source>
        <dbReference type="Proteomes" id="UP000199517"/>
    </source>
</evidence>
<evidence type="ECO:0000256" key="1">
    <source>
        <dbReference type="ARBA" id="ARBA00004651"/>
    </source>
</evidence>
<evidence type="ECO:0000256" key="6">
    <source>
        <dbReference type="SAM" id="Phobius"/>
    </source>
</evidence>
<dbReference type="InterPro" id="IPR033479">
    <property type="entry name" value="dCache_1"/>
</dbReference>
<accession>A0A1I1ZPM5</accession>
<dbReference type="GO" id="GO:0005886">
    <property type="term" value="C:plasma membrane"/>
    <property type="evidence" value="ECO:0007669"/>
    <property type="project" value="UniProtKB-SubCell"/>
</dbReference>
<evidence type="ECO:0000256" key="5">
    <source>
        <dbReference type="ARBA" id="ARBA00023136"/>
    </source>
</evidence>
<dbReference type="SUPFAM" id="SSF103190">
    <property type="entry name" value="Sensory domain-like"/>
    <property type="match status" value="1"/>
</dbReference>
<keyword evidence="2" id="KW-1003">Cell membrane</keyword>
<proteinExistence type="predicted"/>
<dbReference type="AlphaFoldDB" id="A0A1I1ZPM5"/>
<dbReference type="STRING" id="32040.SAMN04489710_1361"/>
<name>A0A1I1ZPM5_9BURK</name>
<dbReference type="CDD" id="cd12912">
    <property type="entry name" value="PDC2_MCP_like"/>
    <property type="match status" value="1"/>
</dbReference>
<keyword evidence="4 6" id="KW-1133">Transmembrane helix</keyword>
<reference evidence="9" key="1">
    <citation type="submission" date="2016-10" db="EMBL/GenBank/DDBJ databases">
        <authorList>
            <person name="Varghese N."/>
            <person name="Submissions S."/>
        </authorList>
    </citation>
    <scope>NUCLEOTIDE SEQUENCE [LARGE SCALE GENOMIC DNA]</scope>
    <source>
        <strain evidence="9">DSM 7481</strain>
    </source>
</reference>
<evidence type="ECO:0000259" key="7">
    <source>
        <dbReference type="Pfam" id="PF02743"/>
    </source>
</evidence>
<dbReference type="Gene3D" id="3.30.450.20">
    <property type="entry name" value="PAS domain"/>
    <property type="match status" value="2"/>
</dbReference>
<evidence type="ECO:0000256" key="4">
    <source>
        <dbReference type="ARBA" id="ARBA00022989"/>
    </source>
</evidence>